<reference evidence="4 5" key="1">
    <citation type="submission" date="2018-02" db="EMBL/GenBank/DDBJ databases">
        <title>Discovery of a pederin family compound in a non-symbiotic bloom-forming cyanobacterium.</title>
        <authorList>
            <person name="Kust A."/>
            <person name="Mares J."/>
            <person name="Jokela J."/>
            <person name="Urajova P."/>
            <person name="Hajek J."/>
            <person name="Saurav K."/>
            <person name="Voracova K."/>
            <person name="Fewer D.P."/>
            <person name="Haapaniemi E."/>
            <person name="Permi P."/>
            <person name="Rehakova K."/>
            <person name="Sivonen K."/>
            <person name="Hrouzek P."/>
        </authorList>
    </citation>
    <scope>NUCLEOTIDE SEQUENCE [LARGE SCALE GENOMIC DNA]</scope>
    <source>
        <strain evidence="4 5">CHARLIE-1</strain>
    </source>
</reference>
<dbReference type="InterPro" id="IPR036779">
    <property type="entry name" value="LysM_dom_sf"/>
</dbReference>
<accession>A0A2S6CRJ1</accession>
<protein>
    <submittedName>
        <fullName evidence="4">Peptigoglycan-binding protein LysM</fullName>
    </submittedName>
</protein>
<dbReference type="InterPro" id="IPR016047">
    <property type="entry name" value="M23ase_b-sheet_dom"/>
</dbReference>
<dbReference type="GO" id="GO:0004222">
    <property type="term" value="F:metalloendopeptidase activity"/>
    <property type="evidence" value="ECO:0007669"/>
    <property type="project" value="TreeGrafter"/>
</dbReference>
<feature type="region of interest" description="Disordered" evidence="1">
    <location>
        <begin position="157"/>
        <end position="178"/>
    </location>
</feature>
<dbReference type="PANTHER" id="PTHR21666">
    <property type="entry name" value="PEPTIDASE-RELATED"/>
    <property type="match status" value="1"/>
</dbReference>
<dbReference type="EMBL" id="PGEM01000126">
    <property type="protein sequence ID" value="PPJ62363.1"/>
    <property type="molecule type" value="Genomic_DNA"/>
</dbReference>
<comment type="caution">
    <text evidence="4">The sequence shown here is derived from an EMBL/GenBank/DDBJ whole genome shotgun (WGS) entry which is preliminary data.</text>
</comment>
<evidence type="ECO:0000259" key="3">
    <source>
        <dbReference type="PROSITE" id="PS51782"/>
    </source>
</evidence>
<organism evidence="4 5">
    <name type="scientific">Cuspidothrix issatschenkoi CHARLIE-1</name>
    <dbReference type="NCBI Taxonomy" id="2052836"/>
    <lineage>
        <taxon>Bacteria</taxon>
        <taxon>Bacillati</taxon>
        <taxon>Cyanobacteriota</taxon>
        <taxon>Cyanophyceae</taxon>
        <taxon>Nostocales</taxon>
        <taxon>Aphanizomenonaceae</taxon>
        <taxon>Cuspidothrix</taxon>
    </lineage>
</organism>
<dbReference type="OrthoDB" id="9805070at2"/>
<feature type="transmembrane region" description="Helical" evidence="2">
    <location>
        <begin position="44"/>
        <end position="61"/>
    </location>
</feature>
<gene>
    <name evidence="4" type="ORF">CUN59_16045</name>
</gene>
<dbReference type="Pfam" id="PF01551">
    <property type="entry name" value="Peptidase_M23"/>
    <property type="match status" value="1"/>
</dbReference>
<sequence length="790" mass="84081">MKRALKKREKAVLNNTPSSDDAPVEQTNSEINPKMTRRARTHRAAMIGLAISMGATSLLVTRQSDQAQAAAPVGSQKATSIIPSVAETEMKFAATRMDSQTVPVTGAFANPLVLEPTVVSQVPGLEAKWQVATNSTTVEGTTSNVIIPTNVADTNSVHSQPQLGQGVSNSPVQSTLPANTQLPETTQQLSQSEGIPGSMIAPEKLSAEELGNNNVDAQLKAQQEFALYRLQEKSNRLRNSLGQLRSEQSQDLLKTGINKAQPTTVAKTSIPESTDNITESSQSELISKLRQNRQSGATIQQQTLSIPVSPKSVAQLPVSTYEVKQGDTLAEIANNHGTSVSELVKANNLSDPNELQINQRLVIPTDNLDSSSTADNSSLKTPSLRTESFIANYPSVTVPSPRVTQQTELSATPEINSVTIPIPAVTGEPERNSAPSITQPIAKPLNVPAPIAADKQAQATIPIAVPQALPAPNKSYGLGGETPLARPVSKHGLEKPMQTGSKIKGNERIRSLQVEIERLRHKYRTQQAGVATTDDENNSQSVPLAIDSSNNATVGQANALQIPVPQAILPGYSNKPSKTLATASLPNREPINPEFLPSKTGAGWNNFPNSSSIKLNVPQVRMNASESLGKMRGSAVSPSLPPIAAVDINLPKTTEDNFNFPSDSTTGYIWPAKGVLTSGYGWRWGRMHRGIDIANSTGTPIYAASAGVVEKAGWNSGGYGNVVDIRHPDGSLTRYGHNSRILVQPGQQVQQGQQIAAMGSTGFSTGPHSHFEVHPSGKGAVNPIAFLPNR</sequence>
<evidence type="ECO:0000256" key="2">
    <source>
        <dbReference type="SAM" id="Phobius"/>
    </source>
</evidence>
<keyword evidence="5" id="KW-1185">Reference proteome</keyword>
<proteinExistence type="predicted"/>
<evidence type="ECO:0000256" key="1">
    <source>
        <dbReference type="SAM" id="MobiDB-lite"/>
    </source>
</evidence>
<dbReference type="Pfam" id="PF01476">
    <property type="entry name" value="LysM"/>
    <property type="match status" value="1"/>
</dbReference>
<keyword evidence="2" id="KW-0472">Membrane</keyword>
<dbReference type="PROSITE" id="PS51782">
    <property type="entry name" value="LYSM"/>
    <property type="match status" value="1"/>
</dbReference>
<keyword evidence="2" id="KW-1133">Transmembrane helix</keyword>
<dbReference type="CDD" id="cd12797">
    <property type="entry name" value="M23_peptidase"/>
    <property type="match status" value="1"/>
</dbReference>
<dbReference type="Gene3D" id="2.70.70.10">
    <property type="entry name" value="Glucose Permease (Domain IIA)"/>
    <property type="match status" value="1"/>
</dbReference>
<dbReference type="SUPFAM" id="SSF51261">
    <property type="entry name" value="Duplicated hybrid motif"/>
    <property type="match status" value="1"/>
</dbReference>
<dbReference type="SUPFAM" id="SSF54106">
    <property type="entry name" value="LysM domain"/>
    <property type="match status" value="1"/>
</dbReference>
<dbReference type="InterPro" id="IPR018392">
    <property type="entry name" value="LysM"/>
</dbReference>
<dbReference type="Gene3D" id="3.10.350.10">
    <property type="entry name" value="LysM domain"/>
    <property type="match status" value="1"/>
</dbReference>
<dbReference type="PANTHER" id="PTHR21666:SF270">
    <property type="entry name" value="MUREIN HYDROLASE ACTIVATOR ENVC"/>
    <property type="match status" value="1"/>
</dbReference>
<dbReference type="InterPro" id="IPR050570">
    <property type="entry name" value="Cell_wall_metabolism_enzyme"/>
</dbReference>
<evidence type="ECO:0000313" key="5">
    <source>
        <dbReference type="Proteomes" id="UP000239589"/>
    </source>
</evidence>
<dbReference type="Proteomes" id="UP000239589">
    <property type="component" value="Unassembled WGS sequence"/>
</dbReference>
<name>A0A2S6CRJ1_9CYAN</name>
<dbReference type="InterPro" id="IPR011055">
    <property type="entry name" value="Dup_hybrid_motif"/>
</dbReference>
<feature type="compositionally biased region" description="Polar residues" evidence="1">
    <location>
        <begin position="13"/>
        <end position="31"/>
    </location>
</feature>
<feature type="domain" description="LysM" evidence="3">
    <location>
        <begin position="319"/>
        <end position="363"/>
    </location>
</feature>
<feature type="region of interest" description="Disordered" evidence="1">
    <location>
        <begin position="1"/>
        <end position="36"/>
    </location>
</feature>
<dbReference type="AlphaFoldDB" id="A0A2S6CRJ1"/>
<evidence type="ECO:0000313" key="4">
    <source>
        <dbReference type="EMBL" id="PPJ62363.1"/>
    </source>
</evidence>
<dbReference type="SMART" id="SM00257">
    <property type="entry name" value="LysM"/>
    <property type="match status" value="1"/>
</dbReference>
<keyword evidence="2" id="KW-0812">Transmembrane</keyword>
<dbReference type="CDD" id="cd00118">
    <property type="entry name" value="LysM"/>
    <property type="match status" value="1"/>
</dbReference>